<protein>
    <submittedName>
        <fullName evidence="1">Uncharacterized protein</fullName>
    </submittedName>
</protein>
<reference evidence="1" key="1">
    <citation type="submission" date="2021-02" db="EMBL/GenBank/DDBJ databases">
        <authorList>
            <person name="Dougan E. K."/>
            <person name="Rhodes N."/>
            <person name="Thang M."/>
            <person name="Chan C."/>
        </authorList>
    </citation>
    <scope>NUCLEOTIDE SEQUENCE</scope>
</reference>
<evidence type="ECO:0000313" key="1">
    <source>
        <dbReference type="EMBL" id="CAE7666811.1"/>
    </source>
</evidence>
<dbReference type="Proteomes" id="UP000601435">
    <property type="component" value="Unassembled WGS sequence"/>
</dbReference>
<feature type="non-terminal residue" evidence="1">
    <location>
        <position position="1"/>
    </location>
</feature>
<dbReference type="AlphaFoldDB" id="A0A812W3H4"/>
<name>A0A812W3H4_9DINO</name>
<dbReference type="OrthoDB" id="10272983at2759"/>
<organism evidence="1 2">
    <name type="scientific">Symbiodinium necroappetens</name>
    <dbReference type="NCBI Taxonomy" id="1628268"/>
    <lineage>
        <taxon>Eukaryota</taxon>
        <taxon>Sar</taxon>
        <taxon>Alveolata</taxon>
        <taxon>Dinophyceae</taxon>
        <taxon>Suessiales</taxon>
        <taxon>Symbiodiniaceae</taxon>
        <taxon>Symbiodinium</taxon>
    </lineage>
</organism>
<proteinExistence type="predicted"/>
<comment type="caution">
    <text evidence="1">The sequence shown here is derived from an EMBL/GenBank/DDBJ whole genome shotgun (WGS) entry which is preliminary data.</text>
</comment>
<sequence length="85" mass="9150">AEAQRPHAIPFGSLCLIHKSGHRDGVLQANDAGREVRDFIQYIARGGAFLWNRFLIGQGQSIQCDLAVQAKGSAKISLAETSSSL</sequence>
<accession>A0A812W3H4</accession>
<keyword evidence="2" id="KW-1185">Reference proteome</keyword>
<gene>
    <name evidence="1" type="ORF">SNEC2469_LOCUS19047</name>
</gene>
<dbReference type="EMBL" id="CAJNJA010032386">
    <property type="protein sequence ID" value="CAE7666811.1"/>
    <property type="molecule type" value="Genomic_DNA"/>
</dbReference>
<evidence type="ECO:0000313" key="2">
    <source>
        <dbReference type="Proteomes" id="UP000601435"/>
    </source>
</evidence>